<reference evidence="3" key="2">
    <citation type="submission" date="2010-04" db="EMBL/GenBank/DDBJ databases">
        <authorList>
            <person name="Buell R."/>
            <person name="Hamilton J."/>
            <person name="Hostetler J."/>
        </authorList>
    </citation>
    <scope>NUCLEOTIDE SEQUENCE [LARGE SCALE GENOMIC DNA]</scope>
    <source>
        <strain evidence="3">DAOM:BR144</strain>
    </source>
</reference>
<dbReference type="InParanoid" id="K3WEZ6"/>
<evidence type="ECO:0000313" key="2">
    <source>
        <dbReference type="EnsemblProtists" id="PYU1_T003537"/>
    </source>
</evidence>
<organism evidence="2 3">
    <name type="scientific">Globisporangium ultimum (strain ATCC 200006 / CBS 805.95 / DAOM BR144)</name>
    <name type="common">Pythium ultimum</name>
    <dbReference type="NCBI Taxonomy" id="431595"/>
    <lineage>
        <taxon>Eukaryota</taxon>
        <taxon>Sar</taxon>
        <taxon>Stramenopiles</taxon>
        <taxon>Oomycota</taxon>
        <taxon>Peronosporomycetes</taxon>
        <taxon>Pythiales</taxon>
        <taxon>Pythiaceae</taxon>
        <taxon>Globisporangium</taxon>
    </lineage>
</organism>
<protein>
    <submittedName>
        <fullName evidence="2">Uncharacterized protein</fullName>
    </submittedName>
</protein>
<accession>K3WEZ6</accession>
<keyword evidence="1" id="KW-0732">Signal</keyword>
<dbReference type="HOGENOM" id="CLU_2241999_0_0_1"/>
<reference evidence="3" key="1">
    <citation type="journal article" date="2010" name="Genome Biol.">
        <title>Genome sequence of the necrotrophic plant pathogen Pythium ultimum reveals original pathogenicity mechanisms and effector repertoire.</title>
        <authorList>
            <person name="Levesque C.A."/>
            <person name="Brouwer H."/>
            <person name="Cano L."/>
            <person name="Hamilton J.P."/>
            <person name="Holt C."/>
            <person name="Huitema E."/>
            <person name="Raffaele S."/>
            <person name="Robideau G.P."/>
            <person name="Thines M."/>
            <person name="Win J."/>
            <person name="Zerillo M.M."/>
            <person name="Beakes G.W."/>
            <person name="Boore J.L."/>
            <person name="Busam D."/>
            <person name="Dumas B."/>
            <person name="Ferriera S."/>
            <person name="Fuerstenberg S.I."/>
            <person name="Gachon C.M."/>
            <person name="Gaulin E."/>
            <person name="Govers F."/>
            <person name="Grenville-Briggs L."/>
            <person name="Horner N."/>
            <person name="Hostetler J."/>
            <person name="Jiang R.H."/>
            <person name="Johnson J."/>
            <person name="Krajaejun T."/>
            <person name="Lin H."/>
            <person name="Meijer H.J."/>
            <person name="Moore B."/>
            <person name="Morris P."/>
            <person name="Phuntmart V."/>
            <person name="Puiu D."/>
            <person name="Shetty J."/>
            <person name="Stajich J.E."/>
            <person name="Tripathy S."/>
            <person name="Wawra S."/>
            <person name="van West P."/>
            <person name="Whitty B.R."/>
            <person name="Coutinho P.M."/>
            <person name="Henrissat B."/>
            <person name="Martin F."/>
            <person name="Thomas P.D."/>
            <person name="Tyler B.M."/>
            <person name="De Vries R.P."/>
            <person name="Kamoun S."/>
            <person name="Yandell M."/>
            <person name="Tisserat N."/>
            <person name="Buell C.R."/>
        </authorList>
    </citation>
    <scope>NUCLEOTIDE SEQUENCE</scope>
    <source>
        <strain evidence="3">DAOM:BR144</strain>
    </source>
</reference>
<dbReference type="VEuPathDB" id="FungiDB:PYU1_G003527"/>
<evidence type="ECO:0000313" key="3">
    <source>
        <dbReference type="Proteomes" id="UP000019132"/>
    </source>
</evidence>
<name>K3WEZ6_GLOUD</name>
<proteinExistence type="predicted"/>
<keyword evidence="3" id="KW-1185">Reference proteome</keyword>
<reference evidence="2" key="3">
    <citation type="submission" date="2015-02" db="UniProtKB">
        <authorList>
            <consortium name="EnsemblProtists"/>
        </authorList>
    </citation>
    <scope>IDENTIFICATION</scope>
    <source>
        <strain evidence="2">DAOM BR144</strain>
    </source>
</reference>
<sequence length="105" mass="11430">MRVRSCVELIAVAVCAFPSASAATTSATSYFKDDACETTPDTIKFESAGSCTQIDECVVVDDGAQNKMYTKIACPTESYAEYTQSVYEPSKYFIIETYGTDGDRV</sequence>
<dbReference type="Proteomes" id="UP000019132">
    <property type="component" value="Unassembled WGS sequence"/>
</dbReference>
<dbReference type="AlphaFoldDB" id="K3WEZ6"/>
<feature type="signal peptide" evidence="1">
    <location>
        <begin position="1"/>
        <end position="22"/>
    </location>
</feature>
<dbReference type="EMBL" id="GL376638">
    <property type="status" value="NOT_ANNOTATED_CDS"/>
    <property type="molecule type" value="Genomic_DNA"/>
</dbReference>
<dbReference type="EnsemblProtists" id="PYU1_T003537">
    <property type="protein sequence ID" value="PYU1_T003537"/>
    <property type="gene ID" value="PYU1_G003527"/>
</dbReference>
<feature type="chain" id="PRO_5003867585" evidence="1">
    <location>
        <begin position="23"/>
        <end position="105"/>
    </location>
</feature>
<evidence type="ECO:0000256" key="1">
    <source>
        <dbReference type="SAM" id="SignalP"/>
    </source>
</evidence>